<dbReference type="InterPro" id="IPR036638">
    <property type="entry name" value="HLH_DNA-bd_sf"/>
</dbReference>
<dbReference type="InterPro" id="IPR052610">
    <property type="entry name" value="bHLH_transcription_regulator"/>
</dbReference>
<dbReference type="Pfam" id="PF22754">
    <property type="entry name" value="bHLH-TF_ACT-like_plant"/>
    <property type="match status" value="1"/>
</dbReference>
<keyword evidence="4" id="KW-0539">Nucleus</keyword>
<dbReference type="OrthoDB" id="690068at2759"/>
<dbReference type="AlphaFoldDB" id="A0A0H3V2H6"/>
<feature type="domain" description="BHLH" evidence="6">
    <location>
        <begin position="184"/>
        <end position="233"/>
    </location>
</feature>
<dbReference type="InterPro" id="IPR011598">
    <property type="entry name" value="bHLH_dom"/>
</dbReference>
<dbReference type="GO" id="GO:0046983">
    <property type="term" value="F:protein dimerization activity"/>
    <property type="evidence" value="ECO:0007669"/>
    <property type="project" value="InterPro"/>
</dbReference>
<dbReference type="SMART" id="SM00353">
    <property type="entry name" value="HLH"/>
    <property type="match status" value="1"/>
</dbReference>
<dbReference type="EMBL" id="KM409646">
    <property type="protein sequence ID" value="AJE29376.2"/>
    <property type="molecule type" value="mRNA"/>
</dbReference>
<dbReference type="PROSITE" id="PS50888">
    <property type="entry name" value="BHLH"/>
    <property type="match status" value="1"/>
</dbReference>
<evidence type="ECO:0000259" key="6">
    <source>
        <dbReference type="PROSITE" id="PS50888"/>
    </source>
</evidence>
<evidence type="ECO:0000256" key="1">
    <source>
        <dbReference type="ARBA" id="ARBA00004123"/>
    </source>
</evidence>
<comment type="subcellular location">
    <subcellularLocation>
        <location evidence="1">Nucleus</location>
    </subcellularLocation>
</comment>
<dbReference type="GO" id="GO:0005634">
    <property type="term" value="C:nucleus"/>
    <property type="evidence" value="ECO:0007669"/>
    <property type="project" value="UniProtKB-SubCell"/>
</dbReference>
<sequence>MTMMMTMDNSVNSWFSDLGMEDPFSSDQYDITDFLNEDFAALGEDLQAFTPTAESDSSNNFINIPTSNSSNTLCALATELPSVVAEIPTTITATTTTKKRKSNSSTNQNVPNARRAARTPIVLTFGNTTAETNPNKHSLSPDINDDSLISTENLTSQGNLEEAVAAAKSTKLNKKTGGRVRPASQTYDHIIAERKRREQLSQHFVALSAIVPGLKKMDKTSVLGDAITYLKHMQERVKTLEEQTTKQTMESVVLVKKSQVLVEDEGSSDEIDQDQSSSQLPEIEAKVCDKTILLRVHCEKNKRVLINILSQLEKLNLVVTNTSVSAFGSLALDITIIVEMEKESSINMKELIQTLRSAVMRANLED</sequence>
<dbReference type="SUPFAM" id="SSF47459">
    <property type="entry name" value="HLH, helix-loop-helix DNA-binding domain"/>
    <property type="match status" value="1"/>
</dbReference>
<reference evidence="7" key="2">
    <citation type="submission" date="2016-07" db="EMBL/GenBank/DDBJ databases">
        <authorList>
            <person name="Van Moerkercke A."/>
            <person name="Mertens J."/>
            <person name="Gariboldi I."/>
            <person name="Pollier J."/>
            <person name="Steensma P."/>
            <person name="Payne R."/>
            <person name="Vanden Bossche R."/>
            <person name="Miettinen K."/>
            <person name="Espoz Tapia J."/>
            <person name="Kellner F."/>
            <person name="Seppanen-Laakso T."/>
            <person name="Rischer H."/>
            <person name="O'Connor S.E."/>
            <person name="Memelink J."/>
            <person name="Goossens A."/>
        </authorList>
    </citation>
    <scope>NUCLEOTIDE SEQUENCE</scope>
</reference>
<proteinExistence type="evidence at transcript level"/>
<dbReference type="CDD" id="cd11452">
    <property type="entry name" value="bHLH_AtNAI1_like"/>
    <property type="match status" value="1"/>
</dbReference>
<evidence type="ECO:0000256" key="5">
    <source>
        <dbReference type="SAM" id="MobiDB-lite"/>
    </source>
</evidence>
<evidence type="ECO:0000256" key="4">
    <source>
        <dbReference type="ARBA" id="ARBA00023242"/>
    </source>
</evidence>
<protein>
    <submittedName>
        <fullName evidence="7">BHLH iridoid synthesis 1</fullName>
    </submittedName>
</protein>
<keyword evidence="2" id="KW-0805">Transcription regulation</keyword>
<dbReference type="PANTHER" id="PTHR45959">
    <property type="entry name" value="BHLH TRANSCRIPTION FACTOR"/>
    <property type="match status" value="1"/>
</dbReference>
<name>A0A0H3V2H6_CATRO</name>
<keyword evidence="3" id="KW-0804">Transcription</keyword>
<organism evidence="7">
    <name type="scientific">Catharanthus roseus</name>
    <name type="common">Madagascar periwinkle</name>
    <name type="synonym">Vinca rosea</name>
    <dbReference type="NCBI Taxonomy" id="4058"/>
    <lineage>
        <taxon>Eukaryota</taxon>
        <taxon>Viridiplantae</taxon>
        <taxon>Streptophyta</taxon>
        <taxon>Embryophyta</taxon>
        <taxon>Tracheophyta</taxon>
        <taxon>Spermatophyta</taxon>
        <taxon>Magnoliopsida</taxon>
        <taxon>eudicotyledons</taxon>
        <taxon>Gunneridae</taxon>
        <taxon>Pentapetalae</taxon>
        <taxon>asterids</taxon>
        <taxon>lamiids</taxon>
        <taxon>Gentianales</taxon>
        <taxon>Apocynaceae</taxon>
        <taxon>Rauvolfioideae</taxon>
        <taxon>Vinceae</taxon>
        <taxon>Catharanthinae</taxon>
        <taxon>Catharanthus</taxon>
    </lineage>
</organism>
<evidence type="ECO:0000256" key="2">
    <source>
        <dbReference type="ARBA" id="ARBA00023015"/>
    </source>
</evidence>
<reference evidence="7" key="1">
    <citation type="journal article" date="2015" name="Proc. Natl. Acad. Sci. U.S.A.">
        <title>The bHLH transcription factor BIS1 controls the iridoid branch of the monoterpenoid indole alkaloid pathway in Catharanthus roseus.</title>
        <authorList>
            <person name="Van Moerkercke A."/>
            <person name="Steensma P."/>
            <person name="Schweizer F."/>
            <person name="Pollier J."/>
            <person name="Gariboldi I."/>
            <person name="Payne R."/>
            <person name="Vanden Bossche R."/>
            <person name="Miettinen K."/>
            <person name="Espoz J."/>
            <person name="Purnama P.C."/>
            <person name="Kellner F."/>
            <person name="Seppanen-Laakso T."/>
            <person name="O'Connor S.E."/>
            <person name="Rischer H."/>
            <person name="Memelink J."/>
            <person name="Goossens A."/>
        </authorList>
    </citation>
    <scope>NUCLEOTIDE SEQUENCE</scope>
</reference>
<feature type="region of interest" description="Disordered" evidence="5">
    <location>
        <begin position="94"/>
        <end position="118"/>
    </location>
</feature>
<dbReference type="Gene3D" id="4.10.280.10">
    <property type="entry name" value="Helix-loop-helix DNA-binding domain"/>
    <property type="match status" value="1"/>
</dbReference>
<accession>A0A0H3V2H6</accession>
<evidence type="ECO:0000256" key="3">
    <source>
        <dbReference type="ARBA" id="ARBA00023163"/>
    </source>
</evidence>
<evidence type="ECO:0000313" key="7">
    <source>
        <dbReference type="EMBL" id="AJE29376.2"/>
    </source>
</evidence>
<dbReference type="InterPro" id="IPR054502">
    <property type="entry name" value="bHLH-TF_ACT-like_plant"/>
</dbReference>
<dbReference type="Pfam" id="PF00010">
    <property type="entry name" value="HLH"/>
    <property type="match status" value="1"/>
</dbReference>
<dbReference type="PANTHER" id="PTHR45959:SF2">
    <property type="entry name" value="BHLH TRANSCRIPTION FACTOR"/>
    <property type="match status" value="1"/>
</dbReference>